<protein>
    <recommendedName>
        <fullName evidence="15 16">Type III pantothenate kinase</fullName>
        <ecNumber evidence="6 16">2.7.1.33</ecNumber>
    </recommendedName>
    <alternativeName>
        <fullName evidence="16">PanK-III</fullName>
    </alternativeName>
    <alternativeName>
        <fullName evidence="16">Pantothenic acid kinase</fullName>
    </alternativeName>
</protein>
<dbReference type="OrthoDB" id="9781305at2"/>
<dbReference type="NCBIfam" id="TIGR00671">
    <property type="entry name" value="baf"/>
    <property type="match status" value="1"/>
</dbReference>
<evidence type="ECO:0000256" key="16">
    <source>
        <dbReference type="HAMAP-Rule" id="MF_01274"/>
    </source>
</evidence>
<evidence type="ECO:0000313" key="18">
    <source>
        <dbReference type="Proteomes" id="UP000023795"/>
    </source>
</evidence>
<comment type="similarity">
    <text evidence="14 16">Belongs to the type III pantothenate kinase family.</text>
</comment>
<evidence type="ECO:0000256" key="9">
    <source>
        <dbReference type="ARBA" id="ARBA00022741"/>
    </source>
</evidence>
<sequence>MTYGQNKPNFHKKLYFHKKLWLDLGNTRLKYWLVDNDNLVAYDAKEHLKAPNELLLGLIGTLSGFEPEFVGISSVLGHKINAAITKTLYGLNIPFEFAKVDADHACLKSHYDPSQLGVDRWLQMLGVVDGSRQCVVGCGTALTIDLIDGNVHLGGYILPNVYMQRHALYAGTQQIEVKAGSFDSTTLGKTTFDAVNHGVLFGVVAAVRAIMMDYPDFKITLTGGGANMLNRQFHGELMVKEALLLMGLQRYFA</sequence>
<feature type="binding site" evidence="16">
    <location>
        <begin position="23"/>
        <end position="30"/>
    </location>
    <ligand>
        <name>ATP</name>
        <dbReference type="ChEBI" id="CHEBI:30616"/>
    </ligand>
</feature>
<evidence type="ECO:0000256" key="11">
    <source>
        <dbReference type="ARBA" id="ARBA00022840"/>
    </source>
</evidence>
<comment type="caution">
    <text evidence="17">The sequence shown here is derived from an EMBL/GenBank/DDBJ whole genome shotgun (WGS) entry which is preliminary data.</text>
</comment>
<comment type="cofactor">
    <cofactor evidence="2">
        <name>K(+)</name>
        <dbReference type="ChEBI" id="CHEBI:29103"/>
    </cofactor>
</comment>
<evidence type="ECO:0000256" key="15">
    <source>
        <dbReference type="ARBA" id="ARBA00040883"/>
    </source>
</evidence>
<dbReference type="Gene3D" id="3.30.420.40">
    <property type="match status" value="2"/>
</dbReference>
<keyword evidence="12 16" id="KW-0630">Potassium</keyword>
<evidence type="ECO:0000256" key="13">
    <source>
        <dbReference type="ARBA" id="ARBA00022993"/>
    </source>
</evidence>
<dbReference type="GO" id="GO:0015937">
    <property type="term" value="P:coenzyme A biosynthetic process"/>
    <property type="evidence" value="ECO:0007669"/>
    <property type="project" value="UniProtKB-UniRule"/>
</dbReference>
<keyword evidence="13 16" id="KW-0173">Coenzyme A biosynthesis</keyword>
<dbReference type="eggNOG" id="COG1521">
    <property type="taxonomic scope" value="Bacteria"/>
</dbReference>
<feature type="binding site" evidence="16">
    <location>
        <position position="111"/>
    </location>
    <ligand>
        <name>substrate</name>
    </ligand>
</feature>
<dbReference type="PATRIC" id="fig|1230338.3.peg.785"/>
<keyword evidence="9 16" id="KW-0547">Nucleotide-binding</keyword>
<dbReference type="PANTHER" id="PTHR34265:SF1">
    <property type="entry name" value="TYPE III PANTOTHENATE KINASE"/>
    <property type="match status" value="1"/>
</dbReference>
<feature type="binding site" evidence="16">
    <location>
        <begin position="117"/>
        <end position="120"/>
    </location>
    <ligand>
        <name>substrate</name>
    </ligand>
</feature>
<comment type="cofactor">
    <cofactor evidence="16">
        <name>NH4(+)</name>
        <dbReference type="ChEBI" id="CHEBI:28938"/>
    </cofactor>
    <cofactor evidence="16">
        <name>K(+)</name>
        <dbReference type="ChEBI" id="CHEBI:29103"/>
    </cofactor>
    <text evidence="16">A monovalent cation. Ammonium or potassium.</text>
</comment>
<proteinExistence type="inferred from homology"/>
<dbReference type="CDD" id="cd24015">
    <property type="entry name" value="ASKHA_NBD_PanK-III"/>
    <property type="match status" value="1"/>
</dbReference>
<keyword evidence="8 16" id="KW-0808">Transferase</keyword>
<evidence type="ECO:0000256" key="7">
    <source>
        <dbReference type="ARBA" id="ARBA00022490"/>
    </source>
</evidence>
<evidence type="ECO:0000256" key="8">
    <source>
        <dbReference type="ARBA" id="ARBA00022679"/>
    </source>
</evidence>
<keyword evidence="18" id="KW-1185">Reference proteome</keyword>
<dbReference type="GO" id="GO:0005737">
    <property type="term" value="C:cytoplasm"/>
    <property type="evidence" value="ECO:0007669"/>
    <property type="project" value="UniProtKB-SubCell"/>
</dbReference>
<dbReference type="STRING" id="1230338.MOMA_03630"/>
<comment type="function">
    <text evidence="16">Catalyzes the phosphorylation of pantothenate (Pan), the first step in CoA biosynthesis.</text>
</comment>
<dbReference type="SUPFAM" id="SSF53067">
    <property type="entry name" value="Actin-like ATPase domain"/>
    <property type="match status" value="2"/>
</dbReference>
<evidence type="ECO:0000256" key="12">
    <source>
        <dbReference type="ARBA" id="ARBA00022958"/>
    </source>
</evidence>
<comment type="subcellular location">
    <subcellularLocation>
        <location evidence="3 16">Cytoplasm</location>
    </subcellularLocation>
</comment>
<evidence type="ECO:0000313" key="17">
    <source>
        <dbReference type="EMBL" id="ELA09462.1"/>
    </source>
</evidence>
<dbReference type="HAMAP" id="MF_01274">
    <property type="entry name" value="Pantothen_kinase_3"/>
    <property type="match status" value="1"/>
</dbReference>
<reference evidence="17 18" key="1">
    <citation type="journal article" date="2013" name="Genome Announc.">
        <title>Genome Sequence of Moraxella macacae 0408225, a Novel Bacterial Species Isolated from a Cynomolgus Macaque with Epistaxis.</title>
        <authorList>
            <person name="Ladner J.T."/>
            <person name="Whitehouse C.A."/>
            <person name="Koroleva G.I."/>
            <person name="Palacios G.F."/>
        </authorList>
    </citation>
    <scope>NUCLEOTIDE SEQUENCE [LARGE SCALE GENOMIC DNA]</scope>
    <source>
        <strain evidence="17 18">0408225</strain>
    </source>
</reference>
<dbReference type="Proteomes" id="UP000023795">
    <property type="component" value="Unassembled WGS sequence"/>
</dbReference>
<keyword evidence="10 16" id="KW-0418">Kinase</keyword>
<feature type="active site" description="Proton acceptor" evidence="16">
    <location>
        <position position="119"/>
    </location>
</feature>
<feature type="binding site" evidence="16">
    <location>
        <position position="140"/>
    </location>
    <ligand>
        <name>ATP</name>
        <dbReference type="ChEBI" id="CHEBI:30616"/>
    </ligand>
</feature>
<dbReference type="InterPro" id="IPR004619">
    <property type="entry name" value="Type_III_PanK"/>
</dbReference>
<comment type="caution">
    <text evidence="16">Lacks conserved residue(s) required for the propagation of feature annotation.</text>
</comment>
<dbReference type="GO" id="GO:0005524">
    <property type="term" value="F:ATP binding"/>
    <property type="evidence" value="ECO:0007669"/>
    <property type="project" value="UniProtKB-UniRule"/>
</dbReference>
<evidence type="ECO:0000256" key="6">
    <source>
        <dbReference type="ARBA" id="ARBA00012102"/>
    </source>
</evidence>
<dbReference type="Pfam" id="PF03309">
    <property type="entry name" value="Pan_kinase"/>
    <property type="match status" value="1"/>
</dbReference>
<keyword evidence="7 16" id="KW-0963">Cytoplasm</keyword>
<evidence type="ECO:0000256" key="2">
    <source>
        <dbReference type="ARBA" id="ARBA00001958"/>
    </source>
</evidence>
<organism evidence="17 18">
    <name type="scientific">Moraxella macacae 0408225</name>
    <dbReference type="NCBI Taxonomy" id="1230338"/>
    <lineage>
        <taxon>Bacteria</taxon>
        <taxon>Pseudomonadati</taxon>
        <taxon>Pseudomonadota</taxon>
        <taxon>Gammaproteobacteria</taxon>
        <taxon>Moraxellales</taxon>
        <taxon>Moraxellaceae</taxon>
        <taxon>Moraxella</taxon>
    </lineage>
</organism>
<dbReference type="UniPathway" id="UPA00241">
    <property type="reaction ID" value="UER00352"/>
</dbReference>
<evidence type="ECO:0000256" key="1">
    <source>
        <dbReference type="ARBA" id="ARBA00001206"/>
    </source>
</evidence>
<dbReference type="InterPro" id="IPR043129">
    <property type="entry name" value="ATPase_NBD"/>
</dbReference>
<evidence type="ECO:0000256" key="14">
    <source>
        <dbReference type="ARBA" id="ARBA00038036"/>
    </source>
</evidence>
<dbReference type="EC" id="2.7.1.33" evidence="6 16"/>
<dbReference type="RefSeq" id="WP_009767281.1">
    <property type="nucleotide sequence ID" value="NZ_ANIN01000001.1"/>
</dbReference>
<name>L2F8U6_9GAMM</name>
<feature type="binding site" evidence="16">
    <location>
        <position position="191"/>
    </location>
    <ligand>
        <name>substrate</name>
    </ligand>
</feature>
<dbReference type="PANTHER" id="PTHR34265">
    <property type="entry name" value="TYPE III PANTOTHENATE KINASE"/>
    <property type="match status" value="1"/>
</dbReference>
<keyword evidence="11 16" id="KW-0067">ATP-binding</keyword>
<evidence type="ECO:0000256" key="10">
    <source>
        <dbReference type="ARBA" id="ARBA00022777"/>
    </source>
</evidence>
<dbReference type="GO" id="GO:0004594">
    <property type="term" value="F:pantothenate kinase activity"/>
    <property type="evidence" value="ECO:0007669"/>
    <property type="project" value="UniProtKB-UniRule"/>
</dbReference>
<evidence type="ECO:0000256" key="5">
    <source>
        <dbReference type="ARBA" id="ARBA00011738"/>
    </source>
</evidence>
<comment type="pathway">
    <text evidence="4 16">Cofactor biosynthesis; coenzyme A biosynthesis; CoA from (R)-pantothenate: step 1/5.</text>
</comment>
<gene>
    <name evidence="16" type="primary">coaX</name>
    <name evidence="17" type="ORF">MOMA_03630</name>
</gene>
<accession>L2F8U6</accession>
<dbReference type="AlphaFoldDB" id="L2F8U6"/>
<comment type="catalytic activity">
    <reaction evidence="1 16">
        <text>(R)-pantothenate + ATP = (R)-4'-phosphopantothenate + ADP + H(+)</text>
        <dbReference type="Rhea" id="RHEA:16373"/>
        <dbReference type="ChEBI" id="CHEBI:10986"/>
        <dbReference type="ChEBI" id="CHEBI:15378"/>
        <dbReference type="ChEBI" id="CHEBI:29032"/>
        <dbReference type="ChEBI" id="CHEBI:30616"/>
        <dbReference type="ChEBI" id="CHEBI:456216"/>
        <dbReference type="EC" id="2.7.1.33"/>
    </reaction>
</comment>
<comment type="subunit">
    <text evidence="5 16">Homodimer.</text>
</comment>
<evidence type="ECO:0000256" key="4">
    <source>
        <dbReference type="ARBA" id="ARBA00005225"/>
    </source>
</evidence>
<evidence type="ECO:0000256" key="3">
    <source>
        <dbReference type="ARBA" id="ARBA00004496"/>
    </source>
</evidence>
<dbReference type="EMBL" id="ANIN01000001">
    <property type="protein sequence ID" value="ELA09462.1"/>
    <property type="molecule type" value="Genomic_DNA"/>
</dbReference>